<proteinExistence type="predicted"/>
<dbReference type="AlphaFoldDB" id="A0A7C8NWX1"/>
<dbReference type="InterPro" id="IPR036852">
    <property type="entry name" value="Peptidase_S8/S53_dom_sf"/>
</dbReference>
<accession>A0A7C8NWX1</accession>
<evidence type="ECO:0000313" key="1">
    <source>
        <dbReference type="EMBL" id="TGJ72341.1"/>
    </source>
</evidence>
<organism evidence="1 2">
    <name type="scientific">Orbilia oligospora</name>
    <name type="common">Nematode-trapping fungus</name>
    <name type="synonym">Arthrobotrys oligospora</name>
    <dbReference type="NCBI Taxonomy" id="2813651"/>
    <lineage>
        <taxon>Eukaryota</taxon>
        <taxon>Fungi</taxon>
        <taxon>Dikarya</taxon>
        <taxon>Ascomycota</taxon>
        <taxon>Pezizomycotina</taxon>
        <taxon>Orbiliomycetes</taxon>
        <taxon>Orbiliales</taxon>
        <taxon>Orbiliaceae</taxon>
        <taxon>Orbilia</taxon>
    </lineage>
</organism>
<dbReference type="Proteomes" id="UP000297595">
    <property type="component" value="Unassembled WGS sequence"/>
</dbReference>
<dbReference type="GO" id="GO:0004252">
    <property type="term" value="F:serine-type endopeptidase activity"/>
    <property type="evidence" value="ECO:0007669"/>
    <property type="project" value="InterPro"/>
</dbReference>
<name>A0A7C8NWX1_ORBOL</name>
<sequence>MNRFSLLQQPACTSTICKLQVSKTLGFENFPLALREQQPDVQNYERAKIAIIDTGITPDHPDQDMVRDYKDFVEESNTIWKDGALHGSTGLCLVAKIALEAGVYIDRVLAKQKVQPSSVAAGYQIDRPYSGRTRRHSPLLMGFADGDLLDLNKDGVPDAIRLHGITDI</sequence>
<reference evidence="1 2" key="1">
    <citation type="submission" date="2019-03" db="EMBL/GenBank/DDBJ databases">
        <title>Nematode-trapping fungi genome.</title>
        <authorList>
            <person name="Vidal-Diez De Ulzurrun G."/>
        </authorList>
    </citation>
    <scope>NUCLEOTIDE SEQUENCE [LARGE SCALE GENOMIC DNA]</scope>
    <source>
        <strain evidence="1 2">TWF154</strain>
    </source>
</reference>
<evidence type="ECO:0000313" key="2">
    <source>
        <dbReference type="Proteomes" id="UP000297595"/>
    </source>
</evidence>
<dbReference type="EMBL" id="SOZJ01000002">
    <property type="protein sequence ID" value="TGJ72341.1"/>
    <property type="molecule type" value="Genomic_DNA"/>
</dbReference>
<dbReference type="InterPro" id="IPR023827">
    <property type="entry name" value="Peptidase_S8_Asp-AS"/>
</dbReference>
<dbReference type="GO" id="GO:0006508">
    <property type="term" value="P:proteolysis"/>
    <property type="evidence" value="ECO:0007669"/>
    <property type="project" value="InterPro"/>
</dbReference>
<comment type="caution">
    <text evidence="1">The sequence shown here is derived from an EMBL/GenBank/DDBJ whole genome shotgun (WGS) entry which is preliminary data.</text>
</comment>
<protein>
    <submittedName>
        <fullName evidence="1">Uncharacterized protein</fullName>
    </submittedName>
</protein>
<gene>
    <name evidence="1" type="ORF">EYR41_004240</name>
</gene>
<dbReference type="PROSITE" id="PS00136">
    <property type="entry name" value="SUBTILASE_ASP"/>
    <property type="match status" value="1"/>
</dbReference>
<dbReference type="OrthoDB" id="206201at2759"/>
<dbReference type="Gene3D" id="3.40.50.200">
    <property type="entry name" value="Peptidase S8/S53 domain"/>
    <property type="match status" value="1"/>
</dbReference>
<dbReference type="SUPFAM" id="SSF52743">
    <property type="entry name" value="Subtilisin-like"/>
    <property type="match status" value="1"/>
</dbReference>